<dbReference type="InterPro" id="IPR013786">
    <property type="entry name" value="AcylCoA_DH/ox_N"/>
</dbReference>
<dbReference type="InterPro" id="IPR006089">
    <property type="entry name" value="Acyl-CoA_DH_CS"/>
</dbReference>
<feature type="domain" description="Acyl-CoA dehydrogenase/oxidase C-terminal" evidence="5">
    <location>
        <begin position="233"/>
        <end position="345"/>
    </location>
</feature>
<dbReference type="PANTHER" id="PTHR43884:SF12">
    <property type="entry name" value="ISOVALERYL-COA DEHYDROGENASE, MITOCHONDRIAL-RELATED"/>
    <property type="match status" value="1"/>
</dbReference>
<dbReference type="RefSeq" id="WP_033844342.1">
    <property type="nucleotide sequence ID" value="NZ_AP022557.1"/>
</dbReference>
<evidence type="ECO:0000256" key="2">
    <source>
        <dbReference type="ARBA" id="ARBA00009347"/>
    </source>
</evidence>
<dbReference type="Pfam" id="PF00441">
    <property type="entry name" value="Acyl-CoA_dh_1"/>
    <property type="match status" value="1"/>
</dbReference>
<dbReference type="PIRSF" id="PIRSF016578">
    <property type="entry name" value="HsaA"/>
    <property type="match status" value="1"/>
</dbReference>
<evidence type="ECO:0000313" key="8">
    <source>
        <dbReference type="Proteomes" id="UP000501421"/>
    </source>
</evidence>
<dbReference type="Gene3D" id="2.40.110.10">
    <property type="entry name" value="Butyryl-CoA Dehydrogenase, subunit A, domain 2"/>
    <property type="match status" value="1"/>
</dbReference>
<dbReference type="InterPro" id="IPR036250">
    <property type="entry name" value="AcylCo_DH-like_C"/>
</dbReference>
<dbReference type="AlphaFoldDB" id="A0A679FGG8"/>
<dbReference type="SUPFAM" id="SSF56645">
    <property type="entry name" value="Acyl-CoA dehydrogenase NM domain-like"/>
    <property type="match status" value="1"/>
</dbReference>
<comment type="similarity">
    <text evidence="2">Belongs to the acyl-CoA dehydrogenase family.</text>
</comment>
<proteinExistence type="inferred from homology"/>
<dbReference type="GO" id="GO:0003995">
    <property type="term" value="F:acyl-CoA dehydrogenase activity"/>
    <property type="evidence" value="ECO:0007669"/>
    <property type="project" value="InterPro"/>
</dbReference>
<evidence type="ECO:0000256" key="1">
    <source>
        <dbReference type="ARBA" id="ARBA00001974"/>
    </source>
</evidence>
<dbReference type="InterPro" id="IPR009075">
    <property type="entry name" value="AcylCo_DH/oxidase_C"/>
</dbReference>
<sequence>MISFRPTEEERAFCEVAKTIAAEEMRPRARDCEQRRSVSASIAKRLHELGFLGLELPESWGGLELPLISQAQIWQVLSYGDLGIVQGLPGPGEAASLMRQTPEHPVWRPYRDVGQTGIWPTVAFIDDEETIEVRRSRDGYRLNGTSAPVRRAAFADWVVAAGKDNEGEPVIVVFDERTWETVEGDFRLGLLAAGLGRIRFSDVFAGNDRVLARGEEASALLGHARARQCVLEAAKEVGLMEAALDYTIEYTAGRKAFGQEIAKFQGVSFTVAEMAFECRGARNIAWAAACRVDEQGRAAEGFAWRALARAHRSVRYVTDQAVQMLGGHGYVQEYPAEKWMRDAQAQVLLYARETDWFIRRGEQLLDERKERVAP</sequence>
<protein>
    <submittedName>
        <fullName evidence="7">Acyl-CoA dehydrogenase</fullName>
    </submittedName>
</protein>
<accession>A0A679FGG8</accession>
<dbReference type="InterPro" id="IPR046373">
    <property type="entry name" value="Acyl-CoA_Oxase/DH_mid-dom_sf"/>
</dbReference>
<dbReference type="SUPFAM" id="SSF47203">
    <property type="entry name" value="Acyl-CoA dehydrogenase C-terminal domain-like"/>
    <property type="match status" value="1"/>
</dbReference>
<dbReference type="PANTHER" id="PTHR43884">
    <property type="entry name" value="ACYL-COA DEHYDROGENASE"/>
    <property type="match status" value="1"/>
</dbReference>
<keyword evidence="3" id="KW-0285">Flavoprotein</keyword>
<keyword evidence="8" id="KW-1185">Reference proteome</keyword>
<dbReference type="Gene3D" id="1.20.140.10">
    <property type="entry name" value="Butyryl-CoA Dehydrogenase, subunit A, domain 3"/>
    <property type="match status" value="1"/>
</dbReference>
<dbReference type="CDD" id="cd00567">
    <property type="entry name" value="ACAD"/>
    <property type="match status" value="1"/>
</dbReference>
<evidence type="ECO:0000256" key="3">
    <source>
        <dbReference type="ARBA" id="ARBA00022630"/>
    </source>
</evidence>
<dbReference type="EMBL" id="AP022557">
    <property type="protein sequence ID" value="BBW95252.1"/>
    <property type="molecule type" value="Genomic_DNA"/>
</dbReference>
<comment type="cofactor">
    <cofactor evidence="1">
        <name>FAD</name>
        <dbReference type="ChEBI" id="CHEBI:57692"/>
    </cofactor>
</comment>
<dbReference type="InterPro" id="IPR009100">
    <property type="entry name" value="AcylCoA_DH/oxidase_NM_dom_sf"/>
</dbReference>
<organism evidence="7 8">
    <name type="scientific">Geobacillus subterraneus</name>
    <dbReference type="NCBI Taxonomy" id="129338"/>
    <lineage>
        <taxon>Bacteria</taxon>
        <taxon>Bacillati</taxon>
        <taxon>Bacillota</taxon>
        <taxon>Bacilli</taxon>
        <taxon>Bacillales</taxon>
        <taxon>Anoxybacillaceae</taxon>
        <taxon>Geobacillus</taxon>
    </lineage>
</organism>
<dbReference type="Pfam" id="PF02771">
    <property type="entry name" value="Acyl-CoA_dh_N"/>
    <property type="match status" value="1"/>
</dbReference>
<keyword evidence="4" id="KW-0274">FAD</keyword>
<reference evidence="8" key="1">
    <citation type="journal article" date="2020" name="Microbiol. Resour. Announc.">
        <title>Complete Genome Sequence of Geobacillus sp. Strain E55-1, Isolated from Mine Geyser in Japan.</title>
        <authorList>
            <person name="Miyazaki K."/>
            <person name="Hase E."/>
            <person name="Tokito N."/>
        </authorList>
    </citation>
    <scope>NUCLEOTIDE SEQUENCE [LARGE SCALE GENOMIC DNA]</scope>
    <source>
        <strain evidence="8">E55-1</strain>
    </source>
</reference>
<gene>
    <name evidence="7" type="ORF">GsuE55_00850</name>
</gene>
<evidence type="ECO:0000256" key="4">
    <source>
        <dbReference type="ARBA" id="ARBA00022827"/>
    </source>
</evidence>
<dbReference type="Gene3D" id="1.10.540.10">
    <property type="entry name" value="Acyl-CoA dehydrogenase/oxidase, N-terminal domain"/>
    <property type="match status" value="1"/>
</dbReference>
<dbReference type="InterPro" id="IPR037069">
    <property type="entry name" value="AcylCoA_DH/ox_N_sf"/>
</dbReference>
<dbReference type="PROSITE" id="PS00073">
    <property type="entry name" value="ACYL_COA_DH_2"/>
    <property type="match status" value="1"/>
</dbReference>
<name>A0A679FGG8_9BACL</name>
<feature type="domain" description="Acyl-CoA dehydrogenase/oxidase N-terminal" evidence="6">
    <location>
        <begin position="7"/>
        <end position="84"/>
    </location>
</feature>
<dbReference type="Proteomes" id="UP000501421">
    <property type="component" value="Chromosome"/>
</dbReference>
<evidence type="ECO:0000313" key="7">
    <source>
        <dbReference type="EMBL" id="BBW95252.1"/>
    </source>
</evidence>
<evidence type="ECO:0000259" key="5">
    <source>
        <dbReference type="Pfam" id="PF00441"/>
    </source>
</evidence>
<evidence type="ECO:0000259" key="6">
    <source>
        <dbReference type="Pfam" id="PF02771"/>
    </source>
</evidence>
<dbReference type="GO" id="GO:0050660">
    <property type="term" value="F:flavin adenine dinucleotide binding"/>
    <property type="evidence" value="ECO:0007669"/>
    <property type="project" value="InterPro"/>
</dbReference>